<feature type="compositionally biased region" description="Polar residues" evidence="3">
    <location>
        <begin position="533"/>
        <end position="549"/>
    </location>
</feature>
<proteinExistence type="predicted"/>
<dbReference type="Proteomes" id="UP000663846">
    <property type="component" value="Unassembled WGS sequence"/>
</dbReference>
<keyword evidence="2" id="KW-0539">Nucleus</keyword>
<evidence type="ECO:0000256" key="1">
    <source>
        <dbReference type="ARBA" id="ARBA00004123"/>
    </source>
</evidence>
<dbReference type="InterPro" id="IPR021858">
    <property type="entry name" value="Fun_TF"/>
</dbReference>
<comment type="subcellular location">
    <subcellularLocation>
        <location evidence="1">Nucleus</location>
    </subcellularLocation>
</comment>
<dbReference type="PANTHER" id="PTHR37534">
    <property type="entry name" value="TRANSCRIPTIONAL ACTIVATOR PROTEIN UGA3"/>
    <property type="match status" value="1"/>
</dbReference>
<evidence type="ECO:0000256" key="3">
    <source>
        <dbReference type="SAM" id="MobiDB-lite"/>
    </source>
</evidence>
<organism evidence="4 5">
    <name type="scientific">Rhizoctonia solani</name>
    <dbReference type="NCBI Taxonomy" id="456999"/>
    <lineage>
        <taxon>Eukaryota</taxon>
        <taxon>Fungi</taxon>
        <taxon>Dikarya</taxon>
        <taxon>Basidiomycota</taxon>
        <taxon>Agaricomycotina</taxon>
        <taxon>Agaricomycetes</taxon>
        <taxon>Cantharellales</taxon>
        <taxon>Ceratobasidiaceae</taxon>
        <taxon>Rhizoctonia</taxon>
    </lineage>
</organism>
<evidence type="ECO:0000313" key="5">
    <source>
        <dbReference type="Proteomes" id="UP000663846"/>
    </source>
</evidence>
<dbReference type="PANTHER" id="PTHR37534:SF46">
    <property type="entry name" value="ZN(II)2CYS6 TRANSCRIPTION FACTOR (EUROFUNG)"/>
    <property type="match status" value="1"/>
</dbReference>
<feature type="region of interest" description="Disordered" evidence="3">
    <location>
        <begin position="533"/>
        <end position="563"/>
    </location>
</feature>
<sequence>MVGVEFGEAVPGSSTRTAYFGTRISASEINDYLTSVDSLAVPGSPESSLSTIALPVYRPNQDGGLEASLGMCGPDNIVRLSLPSSVPRGVNANKYMRESYLIFILEEYQRHIFRKFFRPLNNSQQGSLLAHLKRPRITRFMYLGAKIFEIFVKKPEEMAIQSCSEWVTWYTNHVTNPEEPPNPFPSTQEVEDKLNGLLHLIIIQLMVFGTPAGYTTLSRLALPSVLRLLSEIPGLWTEQEPNGLVSISLPAILTHGHNGIHRFIVQDIIYSLILGLPTLAEYDSTGLPVVPGITIPADRFHDVQGVPAEMVIIIAEVHSWRARKKKVDWRALEMKAWAWNPRDTEFEQSDQMIYRNAVQEAWRHTALIYIYMGMCGASSHDPRVQHSVKQIVKLMEVVGDTDLDVHFSAPSIVAGIAARYERQRTLIFQKLNSFVGVRLWILRGRDFAQVLVDLWHGRAIGGAAIMWDDYVQATCRCPRSQKSTLLVGAFRINARMEREKKALFLVRKKCDRNRPICGLSTESLPVPIKTTEHSYTTDTGPRGTLNSAWSGQSQSGSVPSSRVIRSDISTKSVETIFPEDVDTRLELLDGSENSVLSAGVLELMAKSRSKPQDLSKLAQELEAFDGTWPQEHSQSLVRARTFDPGIGPAPPTAARVRISPSVKANARMRESYFTFLLSEYEIHRLRKFFRPPPVPQSRGLTHRMKRSNTMLGFMYLGAKVFEVLMNRPKDAVSDCCKKWIANFDRQIMGRPPSNPSTGESEDRLTGLLELVYLTFLVVDTVAGYALLKRALPLFLQLVSNDAELCTERRGQLVISLPRVLSTPRYEIRRPLAEYDPGEPPVVTYPPLPMELFHGIPVEWILIIGHVHTRASDWGDVWGGFA</sequence>
<name>A0A8H2XY69_9AGAM</name>
<dbReference type="Pfam" id="PF11951">
    <property type="entry name" value="Fungal_trans_2"/>
    <property type="match status" value="1"/>
</dbReference>
<feature type="compositionally biased region" description="Low complexity" evidence="3">
    <location>
        <begin position="550"/>
        <end position="561"/>
    </location>
</feature>
<evidence type="ECO:0000313" key="4">
    <source>
        <dbReference type="EMBL" id="CAE6439300.1"/>
    </source>
</evidence>
<dbReference type="EMBL" id="CAJMWS010000379">
    <property type="protein sequence ID" value="CAE6439300.1"/>
    <property type="molecule type" value="Genomic_DNA"/>
</dbReference>
<dbReference type="AlphaFoldDB" id="A0A8H2XY69"/>
<evidence type="ECO:0000256" key="2">
    <source>
        <dbReference type="ARBA" id="ARBA00023242"/>
    </source>
</evidence>
<dbReference type="GO" id="GO:0005634">
    <property type="term" value="C:nucleus"/>
    <property type="evidence" value="ECO:0007669"/>
    <property type="project" value="UniProtKB-SubCell"/>
</dbReference>
<protein>
    <submittedName>
        <fullName evidence="4">Uncharacterized protein</fullName>
    </submittedName>
</protein>
<reference evidence="4" key="1">
    <citation type="submission" date="2021-01" db="EMBL/GenBank/DDBJ databases">
        <authorList>
            <person name="Kaushik A."/>
        </authorList>
    </citation>
    <scope>NUCLEOTIDE SEQUENCE</scope>
    <source>
        <strain evidence="4">AG1-1C</strain>
    </source>
</reference>
<gene>
    <name evidence="4" type="ORF">RDB_LOCUS126609</name>
</gene>
<comment type="caution">
    <text evidence="4">The sequence shown here is derived from an EMBL/GenBank/DDBJ whole genome shotgun (WGS) entry which is preliminary data.</text>
</comment>
<accession>A0A8H2XY69</accession>